<organism evidence="3 4">
    <name type="scientific">Psychrobacter communis</name>
    <dbReference type="NCBI Taxonomy" id="2762238"/>
    <lineage>
        <taxon>Bacteria</taxon>
        <taxon>Pseudomonadati</taxon>
        <taxon>Pseudomonadota</taxon>
        <taxon>Gammaproteobacteria</taxon>
        <taxon>Moraxellales</taxon>
        <taxon>Moraxellaceae</taxon>
        <taxon>Psychrobacter</taxon>
    </lineage>
</organism>
<dbReference type="Gene3D" id="2.160.10.10">
    <property type="entry name" value="Hexapeptide repeat proteins"/>
    <property type="match status" value="1"/>
</dbReference>
<dbReference type="SUPFAM" id="SSF51161">
    <property type="entry name" value="Trimeric LpxA-like enzymes"/>
    <property type="match status" value="1"/>
</dbReference>
<dbReference type="Proteomes" id="UP000606724">
    <property type="component" value="Unassembled WGS sequence"/>
</dbReference>
<dbReference type="InterPro" id="IPR011004">
    <property type="entry name" value="Trimer_LpxA-like_sf"/>
</dbReference>
<dbReference type="Pfam" id="PF17836">
    <property type="entry name" value="PglD_N"/>
    <property type="match status" value="1"/>
</dbReference>
<protein>
    <submittedName>
        <fullName evidence="3">NeuD/PglB/VioB family sugar acetyltransferase</fullName>
    </submittedName>
</protein>
<dbReference type="PANTHER" id="PTHR43300:SF7">
    <property type="entry name" value="UDP-N-ACETYLBACILLOSAMINE N-ACETYLTRANSFERASE"/>
    <property type="match status" value="1"/>
</dbReference>
<sequence length="219" mass="23147">MSKVFAVYGASGCGRSLMPVAVDQLQRLDTQVDSQIVFIDDALDKDTNVNGYTAMNYARFKSIDSDNKFVLIAIANSSIRQKIADKLVQDGISLWTVKGTTTLIMDAVSIAAGAALSPFVTIAANVTIGTCFHANLYSYVEHDCVIGDYVTFAPRVSCNGNIHVHDHAYIGTGAVIKQGTPDKPLVIGKGAIVGMGAVVTKDVPAGAVMIGNPARPINK</sequence>
<gene>
    <name evidence="3" type="ORF">H9653_07910</name>
</gene>
<comment type="caution">
    <text evidence="3">The sequence shown here is derived from an EMBL/GenBank/DDBJ whole genome shotgun (WGS) entry which is preliminary data.</text>
</comment>
<dbReference type="PANTHER" id="PTHR43300">
    <property type="entry name" value="ACETYLTRANSFERASE"/>
    <property type="match status" value="1"/>
</dbReference>
<evidence type="ECO:0000259" key="2">
    <source>
        <dbReference type="Pfam" id="PF17836"/>
    </source>
</evidence>
<dbReference type="InterPro" id="IPR041561">
    <property type="entry name" value="PglD_N"/>
</dbReference>
<dbReference type="NCBIfam" id="TIGR03570">
    <property type="entry name" value="NeuD_NnaD"/>
    <property type="match status" value="1"/>
</dbReference>
<dbReference type="InterPro" id="IPR050179">
    <property type="entry name" value="Trans_hexapeptide_repeat"/>
</dbReference>
<comment type="similarity">
    <text evidence="1">Belongs to the transferase hexapeptide repeat family.</text>
</comment>
<accession>A0ABR8RJG3</accession>
<evidence type="ECO:0000256" key="1">
    <source>
        <dbReference type="ARBA" id="ARBA00007274"/>
    </source>
</evidence>
<proteinExistence type="inferred from homology"/>
<evidence type="ECO:0000313" key="4">
    <source>
        <dbReference type="Proteomes" id="UP000606724"/>
    </source>
</evidence>
<evidence type="ECO:0000313" key="3">
    <source>
        <dbReference type="EMBL" id="MBD7947940.1"/>
    </source>
</evidence>
<feature type="domain" description="PglD N-terminal" evidence="2">
    <location>
        <begin position="6"/>
        <end position="87"/>
    </location>
</feature>
<dbReference type="Gene3D" id="3.40.50.20">
    <property type="match status" value="1"/>
</dbReference>
<keyword evidence="4" id="KW-1185">Reference proteome</keyword>
<name>A0ABR8RJG3_9GAMM</name>
<dbReference type="RefSeq" id="WP_191691709.1">
    <property type="nucleotide sequence ID" value="NZ_JACSQR010000019.1"/>
</dbReference>
<dbReference type="InterPro" id="IPR020019">
    <property type="entry name" value="AcTrfase_PglD-like"/>
</dbReference>
<reference evidence="3 4" key="1">
    <citation type="submission" date="2020-08" db="EMBL/GenBank/DDBJ databases">
        <title>A Genomic Blueprint of the Chicken Gut Microbiome.</title>
        <authorList>
            <person name="Gilroy R."/>
            <person name="Ravi A."/>
            <person name="Getino M."/>
            <person name="Pursley I."/>
            <person name="Horton D.L."/>
            <person name="Alikhan N.-F."/>
            <person name="Baker D."/>
            <person name="Gharbi K."/>
            <person name="Hall N."/>
            <person name="Watson M."/>
            <person name="Adriaenssens E.M."/>
            <person name="Foster-Nyarko E."/>
            <person name="Jarju S."/>
            <person name="Secka A."/>
            <person name="Antonio M."/>
            <person name="Oren A."/>
            <person name="Chaudhuri R."/>
            <person name="La Ragione R.M."/>
            <person name="Hildebrand F."/>
            <person name="Pallen M.J."/>
        </authorList>
    </citation>
    <scope>NUCLEOTIDE SEQUENCE [LARGE SCALE GENOMIC DNA]</scope>
    <source>
        <strain evidence="3 4">Sa4CVA2</strain>
    </source>
</reference>
<dbReference type="CDD" id="cd03360">
    <property type="entry name" value="LbH_AT_putative"/>
    <property type="match status" value="1"/>
</dbReference>
<dbReference type="EMBL" id="JACSQR010000019">
    <property type="protein sequence ID" value="MBD7947940.1"/>
    <property type="molecule type" value="Genomic_DNA"/>
</dbReference>